<name>A0AAQ3KAC0_9LILI</name>
<dbReference type="PANTHER" id="PTHR24299:SF14">
    <property type="entry name" value="OS10G0514300 PROTEIN"/>
    <property type="match status" value="1"/>
</dbReference>
<proteinExistence type="predicted"/>
<dbReference type="InterPro" id="IPR001128">
    <property type="entry name" value="Cyt_P450"/>
</dbReference>
<keyword evidence="2" id="KW-1185">Reference proteome</keyword>
<dbReference type="Pfam" id="PF00067">
    <property type="entry name" value="p450"/>
    <property type="match status" value="1"/>
</dbReference>
<dbReference type="GO" id="GO:0005506">
    <property type="term" value="F:iron ion binding"/>
    <property type="evidence" value="ECO:0007669"/>
    <property type="project" value="InterPro"/>
</dbReference>
<dbReference type="SUPFAM" id="SSF48264">
    <property type="entry name" value="Cytochrome P450"/>
    <property type="match status" value="1"/>
</dbReference>
<dbReference type="InterPro" id="IPR036396">
    <property type="entry name" value="Cyt_P450_sf"/>
</dbReference>
<dbReference type="PRINTS" id="PR00463">
    <property type="entry name" value="EP450I"/>
</dbReference>
<sequence length="156" mass="17392">MPLNCLRLGGLWAWSSENVYIPNGSDHIRHPDPELPLIHLVRDLCSRCGPIFTIRKGAHTLIVVTNPELAHEALIEKGQLFASRPVETTIRTVFICDKFTVNSAVYGPRWCSLRRNMVSGMLSASRLRDFHPAHVAALDRLIAQIRAEALTSDDGV</sequence>
<dbReference type="GO" id="GO:0004497">
    <property type="term" value="F:monooxygenase activity"/>
    <property type="evidence" value="ECO:0007669"/>
    <property type="project" value="InterPro"/>
</dbReference>
<dbReference type="InterPro" id="IPR002401">
    <property type="entry name" value="Cyt_P450_E_grp-I"/>
</dbReference>
<gene>
    <name evidence="1" type="ORF">Cni_G12895</name>
</gene>
<dbReference type="GO" id="GO:0020037">
    <property type="term" value="F:heme binding"/>
    <property type="evidence" value="ECO:0007669"/>
    <property type="project" value="InterPro"/>
</dbReference>
<reference evidence="1 2" key="1">
    <citation type="submission" date="2023-10" db="EMBL/GenBank/DDBJ databases">
        <title>Chromosome-scale genome assembly provides insights into flower coloration mechanisms of Canna indica.</title>
        <authorList>
            <person name="Li C."/>
        </authorList>
    </citation>
    <scope>NUCLEOTIDE SEQUENCE [LARGE SCALE GENOMIC DNA]</scope>
    <source>
        <tissue evidence="1">Flower</tissue>
    </source>
</reference>
<evidence type="ECO:0000313" key="1">
    <source>
        <dbReference type="EMBL" id="WOL04174.1"/>
    </source>
</evidence>
<dbReference type="Gene3D" id="1.10.630.10">
    <property type="entry name" value="Cytochrome P450"/>
    <property type="match status" value="1"/>
</dbReference>
<evidence type="ECO:0000313" key="2">
    <source>
        <dbReference type="Proteomes" id="UP001327560"/>
    </source>
</evidence>
<dbReference type="PANTHER" id="PTHR24299">
    <property type="entry name" value="CYTOCHROME P450 FAMILY 1"/>
    <property type="match status" value="1"/>
</dbReference>
<dbReference type="Proteomes" id="UP001327560">
    <property type="component" value="Chromosome 4"/>
</dbReference>
<organism evidence="1 2">
    <name type="scientific">Canna indica</name>
    <name type="common">Indian-shot</name>
    <dbReference type="NCBI Taxonomy" id="4628"/>
    <lineage>
        <taxon>Eukaryota</taxon>
        <taxon>Viridiplantae</taxon>
        <taxon>Streptophyta</taxon>
        <taxon>Embryophyta</taxon>
        <taxon>Tracheophyta</taxon>
        <taxon>Spermatophyta</taxon>
        <taxon>Magnoliopsida</taxon>
        <taxon>Liliopsida</taxon>
        <taxon>Zingiberales</taxon>
        <taxon>Cannaceae</taxon>
        <taxon>Canna</taxon>
    </lineage>
</organism>
<protein>
    <recommendedName>
        <fullName evidence="3">Cytochrome P450</fullName>
    </recommendedName>
</protein>
<accession>A0AAQ3KAC0</accession>
<dbReference type="GO" id="GO:0016705">
    <property type="term" value="F:oxidoreductase activity, acting on paired donors, with incorporation or reduction of molecular oxygen"/>
    <property type="evidence" value="ECO:0007669"/>
    <property type="project" value="InterPro"/>
</dbReference>
<dbReference type="EMBL" id="CP136893">
    <property type="protein sequence ID" value="WOL04174.1"/>
    <property type="molecule type" value="Genomic_DNA"/>
</dbReference>
<dbReference type="AlphaFoldDB" id="A0AAQ3KAC0"/>
<evidence type="ECO:0008006" key="3">
    <source>
        <dbReference type="Google" id="ProtNLM"/>
    </source>
</evidence>